<reference evidence="2 3" key="1">
    <citation type="journal article" date="2018" name="Mol. Plant">
        <title>The genome of Artemisia annua provides insight into the evolution of Asteraceae family and artemisinin biosynthesis.</title>
        <authorList>
            <person name="Shen Q."/>
            <person name="Zhang L."/>
            <person name="Liao Z."/>
            <person name="Wang S."/>
            <person name="Yan T."/>
            <person name="Shi P."/>
            <person name="Liu M."/>
            <person name="Fu X."/>
            <person name="Pan Q."/>
            <person name="Wang Y."/>
            <person name="Lv Z."/>
            <person name="Lu X."/>
            <person name="Zhang F."/>
            <person name="Jiang W."/>
            <person name="Ma Y."/>
            <person name="Chen M."/>
            <person name="Hao X."/>
            <person name="Li L."/>
            <person name="Tang Y."/>
            <person name="Lv G."/>
            <person name="Zhou Y."/>
            <person name="Sun X."/>
            <person name="Brodelius P.E."/>
            <person name="Rose J.K.C."/>
            <person name="Tang K."/>
        </authorList>
    </citation>
    <scope>NUCLEOTIDE SEQUENCE [LARGE SCALE GENOMIC DNA]</scope>
    <source>
        <strain evidence="3">cv. Huhao1</strain>
        <tissue evidence="2">Leaf</tissue>
    </source>
</reference>
<dbReference type="PANTHER" id="PTHR34145:SF28">
    <property type="entry name" value="F-BOX DOMAIN-CONTAINING PROTEIN"/>
    <property type="match status" value="1"/>
</dbReference>
<dbReference type="InterPro" id="IPR001810">
    <property type="entry name" value="F-box_dom"/>
</dbReference>
<dbReference type="Proteomes" id="UP000245207">
    <property type="component" value="Unassembled WGS sequence"/>
</dbReference>
<dbReference type="OrthoDB" id="1534647at2759"/>
<dbReference type="Gene3D" id="3.80.10.10">
    <property type="entry name" value="Ribonuclease Inhibitor"/>
    <property type="match status" value="1"/>
</dbReference>
<protein>
    <submittedName>
        <fullName evidence="2">F-box domain, cyclin-like protein</fullName>
    </submittedName>
</protein>
<keyword evidence="3" id="KW-1185">Reference proteome</keyword>
<accession>A0A2U1MPD3</accession>
<gene>
    <name evidence="2" type="ORF">CTI12_AA357220</name>
</gene>
<dbReference type="InterPro" id="IPR055357">
    <property type="entry name" value="LRR_At1g61320_AtMIF1"/>
</dbReference>
<dbReference type="SUPFAM" id="SSF52058">
    <property type="entry name" value="L domain-like"/>
    <property type="match status" value="1"/>
</dbReference>
<dbReference type="EMBL" id="PKPP01004715">
    <property type="protein sequence ID" value="PWA63109.1"/>
    <property type="molecule type" value="Genomic_DNA"/>
</dbReference>
<dbReference type="Pfam" id="PF00646">
    <property type="entry name" value="F-box"/>
    <property type="match status" value="1"/>
</dbReference>
<sequence length="480" mass="54933">MRQEKEEGDGDCHMYNPMHKKQKLHENNMDEISDLPDPIVHQIMSSLNVSEITRISTLSKRFFEIWSSYPFIVFDETTFARMLQGRLREDTIKDRFLDHIYNSVLRRRINRVLSEFRVKVNLSGTFTDNRLDSVIAIVLVNGVRCMDLDFGQSSRYYFPIALASNLINVLRFTGFTLELSNIIQGCPSLGVVSIKSCVILQNIDFSSQTLTEIEFDKCEVSSIKINAPNLHSFFYVGMALINPQPCSIDVSQCQNIAYMSLTNVVNGDWIEDLVYSLSNLETLILVRCQNIGRIKVRNGKLERLEVVDCPLLASIELSAKSLESFRYKGVNSSNCDISFIASKFIKDLSIEGLVITGEWLESQIAQLHCLETLRLKGCDSLTNIKVFHETLRILELHKCLHLVEADIDTPQLIAFKYRGKLIEFCKMVSGSDCAATLDMDPEPLYNNDLYHFYRLRDLLSYFGHFKPLKIICCSQKVYSN</sequence>
<dbReference type="InterPro" id="IPR053772">
    <property type="entry name" value="At1g61320/At1g61330-like"/>
</dbReference>
<name>A0A2U1MPD3_ARTAN</name>
<proteinExistence type="predicted"/>
<dbReference type="SUPFAM" id="SSF81383">
    <property type="entry name" value="F-box domain"/>
    <property type="match status" value="1"/>
</dbReference>
<dbReference type="STRING" id="35608.A0A2U1MPD3"/>
<organism evidence="2 3">
    <name type="scientific">Artemisia annua</name>
    <name type="common">Sweet wormwood</name>
    <dbReference type="NCBI Taxonomy" id="35608"/>
    <lineage>
        <taxon>Eukaryota</taxon>
        <taxon>Viridiplantae</taxon>
        <taxon>Streptophyta</taxon>
        <taxon>Embryophyta</taxon>
        <taxon>Tracheophyta</taxon>
        <taxon>Spermatophyta</taxon>
        <taxon>Magnoliopsida</taxon>
        <taxon>eudicotyledons</taxon>
        <taxon>Gunneridae</taxon>
        <taxon>Pentapetalae</taxon>
        <taxon>asterids</taxon>
        <taxon>campanulids</taxon>
        <taxon>Asterales</taxon>
        <taxon>Asteraceae</taxon>
        <taxon>Asteroideae</taxon>
        <taxon>Anthemideae</taxon>
        <taxon>Artemisiinae</taxon>
        <taxon>Artemisia</taxon>
    </lineage>
</organism>
<evidence type="ECO:0000313" key="3">
    <source>
        <dbReference type="Proteomes" id="UP000245207"/>
    </source>
</evidence>
<evidence type="ECO:0000259" key="1">
    <source>
        <dbReference type="PROSITE" id="PS50181"/>
    </source>
</evidence>
<comment type="caution">
    <text evidence="2">The sequence shown here is derived from an EMBL/GenBank/DDBJ whole genome shotgun (WGS) entry which is preliminary data.</text>
</comment>
<dbReference type="Pfam" id="PF23622">
    <property type="entry name" value="LRR_At1g61320_AtMIF1"/>
    <property type="match status" value="2"/>
</dbReference>
<evidence type="ECO:0000313" key="2">
    <source>
        <dbReference type="EMBL" id="PWA63109.1"/>
    </source>
</evidence>
<feature type="domain" description="F-box" evidence="1">
    <location>
        <begin position="29"/>
        <end position="82"/>
    </location>
</feature>
<dbReference type="InterPro" id="IPR032675">
    <property type="entry name" value="LRR_dom_sf"/>
</dbReference>
<dbReference type="PANTHER" id="PTHR34145">
    <property type="entry name" value="OS02G0105600 PROTEIN"/>
    <property type="match status" value="1"/>
</dbReference>
<dbReference type="PROSITE" id="PS50181">
    <property type="entry name" value="FBOX"/>
    <property type="match status" value="1"/>
</dbReference>
<dbReference type="AlphaFoldDB" id="A0A2U1MPD3"/>
<dbReference type="InterPro" id="IPR036047">
    <property type="entry name" value="F-box-like_dom_sf"/>
</dbReference>